<keyword evidence="1" id="KW-0472">Membrane</keyword>
<evidence type="ECO:0000313" key="2">
    <source>
        <dbReference type="EMBL" id="WDG09502.1"/>
    </source>
</evidence>
<dbReference type="RefSeq" id="WP_274291047.1">
    <property type="nucleotide sequence ID" value="NZ_CP117988.1"/>
</dbReference>
<accession>A0AAQ2Y5Z1</accession>
<dbReference type="EMBL" id="CP117988">
    <property type="protein sequence ID" value="WDG09502.1"/>
    <property type="molecule type" value="Genomic_DNA"/>
</dbReference>
<organism evidence="2 3">
    <name type="scientific">Vibrio campbellii</name>
    <dbReference type="NCBI Taxonomy" id="680"/>
    <lineage>
        <taxon>Bacteria</taxon>
        <taxon>Pseudomonadati</taxon>
        <taxon>Pseudomonadota</taxon>
        <taxon>Gammaproteobacteria</taxon>
        <taxon>Vibrionales</taxon>
        <taxon>Vibrionaceae</taxon>
        <taxon>Vibrio</taxon>
    </lineage>
</organism>
<evidence type="ECO:0000256" key="1">
    <source>
        <dbReference type="SAM" id="Phobius"/>
    </source>
</evidence>
<proteinExistence type="predicted"/>
<evidence type="ECO:0000313" key="3">
    <source>
        <dbReference type="Proteomes" id="UP001219537"/>
    </source>
</evidence>
<name>A0AAQ2Y5Z1_9VIBR</name>
<dbReference type="Proteomes" id="UP001219537">
    <property type="component" value="Chromosome 1"/>
</dbReference>
<keyword evidence="1" id="KW-0812">Transmembrane</keyword>
<protein>
    <submittedName>
        <fullName evidence="2">Uncharacterized protein</fullName>
    </submittedName>
</protein>
<feature type="transmembrane region" description="Helical" evidence="1">
    <location>
        <begin position="450"/>
        <end position="468"/>
    </location>
</feature>
<gene>
    <name evidence="2" type="ORF">PUN50_06395</name>
</gene>
<keyword evidence="1" id="KW-1133">Transmembrane helix</keyword>
<feature type="transmembrane region" description="Helical" evidence="1">
    <location>
        <begin position="33"/>
        <end position="53"/>
    </location>
</feature>
<feature type="transmembrane region" description="Helical" evidence="1">
    <location>
        <begin position="106"/>
        <end position="127"/>
    </location>
</feature>
<dbReference type="AlphaFoldDB" id="A0AAQ2Y5Z1"/>
<reference evidence="2" key="1">
    <citation type="submission" date="2023-02" db="EMBL/GenBank/DDBJ databases">
        <title>Isolation, identification, and genome analysis of Vibrio campbellii in the Penaeus vannamei larvae stage.</title>
        <authorList>
            <person name="Huang T."/>
            <person name="Zhang B."/>
        </authorList>
    </citation>
    <scope>NUCLEOTIDE SEQUENCE</scope>
    <source>
        <strain evidence="2">20220413_1</strain>
    </source>
</reference>
<sequence>MIDKIMILMEMIVKCTSDFLSICWVSANSNIEPFFGFSDFMSALALIFVMYTVTDYRYKIKVNIYKVNLQLIAYLSMILVGLGLLIGEVWTSSSLPVPKWFPSYSFWQATLSLYFVSIVFWWVKIAFIGKSSYTIRNHIKVLKEYKSMLTGRDANLKSIAINELEDIVQDIILSTDSRVIIDDKSIRTKAFKIQQKILKPLNSLGMIRFLGKAFNIIIKVNNSSMDKYIKKHQEKRESSFEIIRLLSNNENSILLSESSSALLNNIMNALSSLQAYERHVVPKFFKQLSNALIENSHSHLHSSNHPIYLPIEIDTNSVHFMVYSNHKMIESFSLAGSSPFDIDLSTRKGMSVDSYRRFCESVVYSFLSRQSDKDFDFKIPSFLIHSHTTIKLHLYNRANNSQLESFEDIFSSDFYNHLLITANLVNGLCSLSRFDRRPRIIDVKRLNEKMMNYSILCLKFAMIIYLWHSV</sequence>
<feature type="transmembrane region" description="Helical" evidence="1">
    <location>
        <begin position="65"/>
        <end position="86"/>
    </location>
</feature>